<dbReference type="InterPro" id="IPR011055">
    <property type="entry name" value="Dup_hybrid_motif"/>
</dbReference>
<dbReference type="PANTHER" id="PTHR45008">
    <property type="entry name" value="PTS SYSTEM GLUCOSE-SPECIFIC EIIA COMPONENT"/>
    <property type="match status" value="1"/>
</dbReference>
<keyword evidence="5" id="KW-0808">Transferase</keyword>
<dbReference type="Pfam" id="PF00358">
    <property type="entry name" value="PTS_EIIA_1"/>
    <property type="match status" value="1"/>
</dbReference>
<dbReference type="PROSITE" id="PS51093">
    <property type="entry name" value="PTS_EIIA_TYPE_1"/>
    <property type="match status" value="1"/>
</dbReference>
<dbReference type="GO" id="GO:0005886">
    <property type="term" value="C:plasma membrane"/>
    <property type="evidence" value="ECO:0007669"/>
    <property type="project" value="UniProtKB-SubCell"/>
</dbReference>
<dbReference type="Proteomes" id="UP001180842">
    <property type="component" value="Unassembled WGS sequence"/>
</dbReference>
<dbReference type="AlphaFoldDB" id="A0AAE4I3C6"/>
<evidence type="ECO:0000256" key="7">
    <source>
        <dbReference type="ARBA" id="ARBA00022777"/>
    </source>
</evidence>
<dbReference type="RefSeq" id="WP_067624798.1">
    <property type="nucleotide sequence ID" value="NZ_BAAAXL010000012.1"/>
</dbReference>
<dbReference type="FunFam" id="2.70.70.10:FF:000001">
    <property type="entry name" value="PTS system glucose-specific IIA component"/>
    <property type="match status" value="1"/>
</dbReference>
<keyword evidence="3" id="KW-0813">Transport</keyword>
<gene>
    <name evidence="9" type="ORF">P7H00_09605</name>
</gene>
<feature type="domain" description="PTS EIIA type-1" evidence="8">
    <location>
        <begin position="29"/>
        <end position="133"/>
    </location>
</feature>
<evidence type="ECO:0000256" key="5">
    <source>
        <dbReference type="ARBA" id="ARBA00022679"/>
    </source>
</evidence>
<comment type="caution">
    <text evidence="9">The sequence shown here is derived from an EMBL/GenBank/DDBJ whole genome shotgun (WGS) entry which is preliminary data.</text>
</comment>
<dbReference type="GO" id="GO:0016301">
    <property type="term" value="F:kinase activity"/>
    <property type="evidence" value="ECO:0007669"/>
    <property type="project" value="UniProtKB-KW"/>
</dbReference>
<keyword evidence="7" id="KW-0418">Kinase</keyword>
<evidence type="ECO:0000256" key="3">
    <source>
        <dbReference type="ARBA" id="ARBA00022448"/>
    </source>
</evidence>
<evidence type="ECO:0000259" key="8">
    <source>
        <dbReference type="PROSITE" id="PS51093"/>
    </source>
</evidence>
<sequence>MFSMFKKKSQSTICSPADGQLIPLSEVSDPVFSQGMMGPGFAVEPTSNEIFSPITGTVTSIFPTKHAIGLETSDGKEVLIHIGIDTVELQGQGFEILVSETNKVTPKTKLAVVDREYLKSQGKKSTIMVLFPSVTDTYSIQSQSVEASEEITFK</sequence>
<keyword evidence="4 9" id="KW-0762">Sugar transport</keyword>
<dbReference type="GO" id="GO:0009401">
    <property type="term" value="P:phosphoenolpyruvate-dependent sugar phosphotransferase system"/>
    <property type="evidence" value="ECO:0007669"/>
    <property type="project" value="UniProtKB-KW"/>
</dbReference>
<keyword evidence="6" id="KW-0598">Phosphotransferase system</keyword>
<protein>
    <submittedName>
        <fullName evidence="9">PTS glucose transporter subunit IIA</fullName>
    </submittedName>
</protein>
<dbReference type="InterPro" id="IPR050890">
    <property type="entry name" value="PTS_EIIA_component"/>
</dbReference>
<evidence type="ECO:0000256" key="4">
    <source>
        <dbReference type="ARBA" id="ARBA00022597"/>
    </source>
</evidence>
<dbReference type="Gene3D" id="2.70.70.10">
    <property type="entry name" value="Glucose Permease (Domain IIA)"/>
    <property type="match status" value="1"/>
</dbReference>
<evidence type="ECO:0000313" key="10">
    <source>
        <dbReference type="Proteomes" id="UP001180842"/>
    </source>
</evidence>
<dbReference type="EMBL" id="JARQAI010000013">
    <property type="protein sequence ID" value="MDT2737382.1"/>
    <property type="molecule type" value="Genomic_DNA"/>
</dbReference>
<dbReference type="SUPFAM" id="SSF51261">
    <property type="entry name" value="Duplicated hybrid motif"/>
    <property type="match status" value="1"/>
</dbReference>
<name>A0AAE4I3C6_9ENTE</name>
<organism evidence="9 10">
    <name type="scientific">Enterococcus pseudoavium</name>
    <dbReference type="NCBI Taxonomy" id="44007"/>
    <lineage>
        <taxon>Bacteria</taxon>
        <taxon>Bacillati</taxon>
        <taxon>Bacillota</taxon>
        <taxon>Bacilli</taxon>
        <taxon>Lactobacillales</taxon>
        <taxon>Enterococcaceae</taxon>
        <taxon>Enterococcus</taxon>
    </lineage>
</organism>
<dbReference type="PANTHER" id="PTHR45008:SF1">
    <property type="entry name" value="PTS SYSTEM GLUCOSE-SPECIFIC EIIA COMPONENT"/>
    <property type="match status" value="1"/>
</dbReference>
<dbReference type="InterPro" id="IPR001127">
    <property type="entry name" value="PTS_EIIA_1_perm"/>
</dbReference>
<dbReference type="NCBIfam" id="TIGR00830">
    <property type="entry name" value="PTBA"/>
    <property type="match status" value="1"/>
</dbReference>
<comment type="subcellular location">
    <subcellularLocation>
        <location evidence="2">Cell membrane</location>
        <topology evidence="2">Multi-pass membrane protein</topology>
    </subcellularLocation>
    <subcellularLocation>
        <location evidence="1">Cytoplasm</location>
    </subcellularLocation>
</comment>
<proteinExistence type="predicted"/>
<dbReference type="GO" id="GO:0005737">
    <property type="term" value="C:cytoplasm"/>
    <property type="evidence" value="ECO:0007669"/>
    <property type="project" value="UniProtKB-SubCell"/>
</dbReference>
<evidence type="ECO:0000256" key="1">
    <source>
        <dbReference type="ARBA" id="ARBA00004496"/>
    </source>
</evidence>
<evidence type="ECO:0000313" key="9">
    <source>
        <dbReference type="EMBL" id="MDT2737382.1"/>
    </source>
</evidence>
<evidence type="ECO:0000256" key="6">
    <source>
        <dbReference type="ARBA" id="ARBA00022683"/>
    </source>
</evidence>
<reference evidence="9" key="1">
    <citation type="submission" date="2023-03" db="EMBL/GenBank/DDBJ databases">
        <authorList>
            <person name="Shen W."/>
            <person name="Cai J."/>
        </authorList>
    </citation>
    <scope>NUCLEOTIDE SEQUENCE</scope>
    <source>
        <strain evidence="9">P69-2</strain>
    </source>
</reference>
<accession>A0AAE4I3C6</accession>
<dbReference type="PROSITE" id="PS00371">
    <property type="entry name" value="PTS_EIIA_TYPE_1_HIS"/>
    <property type="match status" value="1"/>
</dbReference>
<evidence type="ECO:0000256" key="2">
    <source>
        <dbReference type="ARBA" id="ARBA00004651"/>
    </source>
</evidence>